<accession>A0ABU7Z5B3</accession>
<feature type="compositionally biased region" description="Basic and acidic residues" evidence="1">
    <location>
        <begin position="236"/>
        <end position="250"/>
    </location>
</feature>
<dbReference type="Proteomes" id="UP001310387">
    <property type="component" value="Unassembled WGS sequence"/>
</dbReference>
<sequence>MGYDGNEQAWGPGTRRDATRVSRPPQVSHGDGGPPANDPFSRSGGLGPFAKAKGGGWARVDAMFPVQHDPGVFSWMDADVATRAAAMQRLDRFVEWLCATFAFGEVITPCWSLHPAIVQELWALERYHRLAHDDGANLAEPVRWLNQLASTRTRLGAEWRARACDYQHVEPIAEAASRIAERRGYYLVDYWPDGEIPLEDPPGGFAWQRWSWPDVDESGAEITPPDHIGTGRVRNRSGEPARDGGRGSPS</sequence>
<dbReference type="EMBL" id="JBAGLP010000116">
    <property type="protein sequence ID" value="MEG3614651.1"/>
    <property type="molecule type" value="Genomic_DNA"/>
</dbReference>
<proteinExistence type="predicted"/>
<feature type="region of interest" description="Disordered" evidence="1">
    <location>
        <begin position="216"/>
        <end position="250"/>
    </location>
</feature>
<organism evidence="2 3">
    <name type="scientific">Isoptericola haloaureus</name>
    <dbReference type="NCBI Taxonomy" id="1542902"/>
    <lineage>
        <taxon>Bacteria</taxon>
        <taxon>Bacillati</taxon>
        <taxon>Actinomycetota</taxon>
        <taxon>Actinomycetes</taxon>
        <taxon>Micrococcales</taxon>
        <taxon>Promicromonosporaceae</taxon>
        <taxon>Isoptericola</taxon>
    </lineage>
</organism>
<evidence type="ECO:0000313" key="3">
    <source>
        <dbReference type="Proteomes" id="UP001310387"/>
    </source>
</evidence>
<name>A0ABU7Z5B3_9MICO</name>
<feature type="region of interest" description="Disordered" evidence="1">
    <location>
        <begin position="1"/>
        <end position="45"/>
    </location>
</feature>
<protein>
    <recommendedName>
        <fullName evidence="4">DUF4913 domain-containing protein</fullName>
    </recommendedName>
</protein>
<evidence type="ECO:0000313" key="2">
    <source>
        <dbReference type="EMBL" id="MEG3614651.1"/>
    </source>
</evidence>
<keyword evidence="3" id="KW-1185">Reference proteome</keyword>
<reference evidence="2" key="1">
    <citation type="journal article" date="2024" name="Antonie Van Leeuwenhoek">
        <title>Isoptericola haloaureus sp. nov., a dimorphic actinobacterium isolated from mangrove sediments of southeast India, implicating biosaline agricultural significance through nitrogen fixation and salt tolerance genes.</title>
        <authorList>
            <person name="Prathaban M."/>
            <person name="Prathiviraj R."/>
            <person name="Ravichandran M."/>
            <person name="Natarajan S.D."/>
            <person name="Sobanaa M."/>
            <person name="Hari Krishna Kumar S."/>
            <person name="Chandrasekar V."/>
            <person name="Selvin J."/>
        </authorList>
    </citation>
    <scope>NUCLEOTIDE SEQUENCE</scope>
    <source>
        <strain evidence="2">MP1014</strain>
    </source>
</reference>
<dbReference type="RefSeq" id="WP_332901414.1">
    <property type="nucleotide sequence ID" value="NZ_JBAGLP010000116.1"/>
</dbReference>
<comment type="caution">
    <text evidence="2">The sequence shown here is derived from an EMBL/GenBank/DDBJ whole genome shotgun (WGS) entry which is preliminary data.</text>
</comment>
<evidence type="ECO:0000256" key="1">
    <source>
        <dbReference type="SAM" id="MobiDB-lite"/>
    </source>
</evidence>
<gene>
    <name evidence="2" type="ORF">V5O49_05880</name>
</gene>
<reference evidence="2" key="2">
    <citation type="submission" date="2024-02" db="EMBL/GenBank/DDBJ databases">
        <authorList>
            <person name="Prathaban M."/>
            <person name="Mythili R."/>
            <person name="Sharmila Devi N."/>
            <person name="Sobanaa M."/>
            <person name="Prathiviraj R."/>
            <person name="Selvin J."/>
        </authorList>
    </citation>
    <scope>NUCLEOTIDE SEQUENCE</scope>
    <source>
        <strain evidence="2">MP1014</strain>
    </source>
</reference>
<evidence type="ECO:0008006" key="4">
    <source>
        <dbReference type="Google" id="ProtNLM"/>
    </source>
</evidence>